<feature type="compositionally biased region" description="Basic and acidic residues" evidence="1">
    <location>
        <begin position="1"/>
        <end position="33"/>
    </location>
</feature>
<feature type="region of interest" description="Disordered" evidence="1">
    <location>
        <begin position="1"/>
        <end position="37"/>
    </location>
</feature>
<reference evidence="3 4" key="1">
    <citation type="submission" date="2020-10" db="EMBL/GenBank/DDBJ databases">
        <title>Wide distribution of Phycisphaera-like planctomycetes from WD2101 soil group in peatlands and genome analysis of the first cultivated representative.</title>
        <authorList>
            <person name="Dedysh S.N."/>
            <person name="Beletsky A.V."/>
            <person name="Ivanova A."/>
            <person name="Kulichevskaya I.S."/>
            <person name="Suzina N.E."/>
            <person name="Philippov D.A."/>
            <person name="Rakitin A.L."/>
            <person name="Mardanov A.V."/>
            <person name="Ravin N.V."/>
        </authorList>
    </citation>
    <scope>NUCLEOTIDE SEQUENCE [LARGE SCALE GENOMIC DNA]</scope>
    <source>
        <strain evidence="3 4">M1803</strain>
    </source>
</reference>
<feature type="transmembrane region" description="Helical" evidence="2">
    <location>
        <begin position="46"/>
        <end position="67"/>
    </location>
</feature>
<dbReference type="Proteomes" id="UP000593765">
    <property type="component" value="Chromosome"/>
</dbReference>
<evidence type="ECO:0000256" key="2">
    <source>
        <dbReference type="SAM" id="Phobius"/>
    </source>
</evidence>
<evidence type="ECO:0000313" key="4">
    <source>
        <dbReference type="Proteomes" id="UP000593765"/>
    </source>
</evidence>
<dbReference type="InterPro" id="IPR032820">
    <property type="entry name" value="ATPase_put"/>
</dbReference>
<evidence type="ECO:0000256" key="1">
    <source>
        <dbReference type="SAM" id="MobiDB-lite"/>
    </source>
</evidence>
<gene>
    <name evidence="3" type="ORF">IPV69_23495</name>
</gene>
<keyword evidence="4" id="KW-1185">Reference proteome</keyword>
<name>A0A7M2WUE8_9BACT</name>
<sequence>MAESPRPPESEKKDAGAHADDLLKATPDPHRESQQSSEELATWHRLAGVGIEFIVAFGLFAWLGWWLDKKFATGPWLLIAGCALGFTSGLWSLIKAARKMM</sequence>
<keyword evidence="2" id="KW-0472">Membrane</keyword>
<feature type="transmembrane region" description="Helical" evidence="2">
    <location>
        <begin position="73"/>
        <end position="94"/>
    </location>
</feature>
<dbReference type="EMBL" id="CP063458">
    <property type="protein sequence ID" value="QOV89147.1"/>
    <property type="molecule type" value="Genomic_DNA"/>
</dbReference>
<dbReference type="AlphaFoldDB" id="A0A7M2WUE8"/>
<accession>A0A7M2WUE8</accession>
<evidence type="ECO:0000313" key="3">
    <source>
        <dbReference type="EMBL" id="QOV89147.1"/>
    </source>
</evidence>
<proteinExistence type="predicted"/>
<organism evidence="3 4">
    <name type="scientific">Humisphaera borealis</name>
    <dbReference type="NCBI Taxonomy" id="2807512"/>
    <lineage>
        <taxon>Bacteria</taxon>
        <taxon>Pseudomonadati</taxon>
        <taxon>Planctomycetota</taxon>
        <taxon>Phycisphaerae</taxon>
        <taxon>Tepidisphaerales</taxon>
        <taxon>Tepidisphaeraceae</taxon>
        <taxon>Humisphaera</taxon>
    </lineage>
</organism>
<keyword evidence="2" id="KW-1133">Transmembrane helix</keyword>
<dbReference type="Pfam" id="PF09527">
    <property type="entry name" value="ATPase_gene1"/>
    <property type="match status" value="1"/>
</dbReference>
<keyword evidence="2" id="KW-0812">Transmembrane</keyword>
<dbReference type="KEGG" id="hbs:IPV69_23495"/>
<dbReference type="RefSeq" id="WP_206292167.1">
    <property type="nucleotide sequence ID" value="NZ_CP063458.1"/>
</dbReference>
<protein>
    <submittedName>
        <fullName evidence="3">AtpZ/AtpI family protein</fullName>
    </submittedName>
</protein>